<organism evidence="8 9">
    <name type="scientific">Candidatus Yanofskybacteria bacterium CG10_big_fil_rev_8_21_14_0_10_36_16</name>
    <dbReference type="NCBI Taxonomy" id="1975096"/>
    <lineage>
        <taxon>Bacteria</taxon>
        <taxon>Candidatus Yanofskyibacteriota</taxon>
    </lineage>
</organism>
<evidence type="ECO:0000256" key="2">
    <source>
        <dbReference type="ARBA" id="ARBA00023015"/>
    </source>
</evidence>
<evidence type="ECO:0000256" key="5">
    <source>
        <dbReference type="SAM" id="MobiDB-lite"/>
    </source>
</evidence>
<dbReference type="InterPro" id="IPR049083">
    <property type="entry name" value="TACO1_YebC_N"/>
</dbReference>
<dbReference type="InterPro" id="IPR048300">
    <property type="entry name" value="TACO1_YebC-like_2nd/3rd_dom"/>
</dbReference>
<keyword evidence="4" id="KW-0963">Cytoplasm</keyword>
<evidence type="ECO:0000313" key="9">
    <source>
        <dbReference type="Proteomes" id="UP000228496"/>
    </source>
</evidence>
<reference evidence="8 9" key="1">
    <citation type="submission" date="2017-09" db="EMBL/GenBank/DDBJ databases">
        <title>Depth-based differentiation of microbial function through sediment-hosted aquifers and enrichment of novel symbionts in the deep terrestrial subsurface.</title>
        <authorList>
            <person name="Probst A.J."/>
            <person name="Ladd B."/>
            <person name="Jarett J.K."/>
            <person name="Geller-Mcgrath D.E."/>
            <person name="Sieber C.M."/>
            <person name="Emerson J.B."/>
            <person name="Anantharaman K."/>
            <person name="Thomas B.C."/>
            <person name="Malmstrom R."/>
            <person name="Stieglmeier M."/>
            <person name="Klingl A."/>
            <person name="Woyke T."/>
            <person name="Ryan C.M."/>
            <person name="Banfield J.F."/>
        </authorList>
    </citation>
    <scope>NUCLEOTIDE SEQUENCE [LARGE SCALE GENOMIC DNA]</scope>
    <source>
        <strain evidence="8">CG10_big_fil_rev_8_21_14_0_10_36_16</strain>
    </source>
</reference>
<dbReference type="Gene3D" id="3.30.70.980">
    <property type="match status" value="2"/>
</dbReference>
<dbReference type="Proteomes" id="UP000228496">
    <property type="component" value="Unassembled WGS sequence"/>
</dbReference>
<feature type="domain" description="TACO1/YebC-like second and third" evidence="6">
    <location>
        <begin position="81"/>
        <end position="236"/>
    </location>
</feature>
<comment type="subcellular location">
    <subcellularLocation>
        <location evidence="4">Cytoplasm</location>
    </subcellularLocation>
</comment>
<dbReference type="NCBIfam" id="NF001030">
    <property type="entry name" value="PRK00110.1"/>
    <property type="match status" value="1"/>
</dbReference>
<proteinExistence type="inferred from homology"/>
<evidence type="ECO:0000259" key="6">
    <source>
        <dbReference type="Pfam" id="PF01709"/>
    </source>
</evidence>
<dbReference type="AlphaFoldDB" id="A0A2J0Q6G1"/>
<feature type="domain" description="TACO1/YebC-like N-terminal" evidence="7">
    <location>
        <begin position="5"/>
        <end position="74"/>
    </location>
</feature>
<dbReference type="GO" id="GO:0005737">
    <property type="term" value="C:cytoplasm"/>
    <property type="evidence" value="ECO:0007669"/>
    <property type="project" value="UniProtKB-SubCell"/>
</dbReference>
<gene>
    <name evidence="8" type="ORF">COV29_04440</name>
</gene>
<dbReference type="InterPro" id="IPR017856">
    <property type="entry name" value="Integrase-like_N"/>
</dbReference>
<dbReference type="Gene3D" id="1.10.10.200">
    <property type="match status" value="1"/>
</dbReference>
<dbReference type="HAMAP" id="MF_00693">
    <property type="entry name" value="Transcrip_reg_TACO1"/>
    <property type="match status" value="1"/>
</dbReference>
<dbReference type="Pfam" id="PF20772">
    <property type="entry name" value="TACO1_YebC_N"/>
    <property type="match status" value="1"/>
</dbReference>
<dbReference type="SUPFAM" id="SSF75625">
    <property type="entry name" value="YebC-like"/>
    <property type="match status" value="1"/>
</dbReference>
<evidence type="ECO:0000256" key="3">
    <source>
        <dbReference type="ARBA" id="ARBA00023163"/>
    </source>
</evidence>
<dbReference type="InterPro" id="IPR029072">
    <property type="entry name" value="YebC-like"/>
</dbReference>
<dbReference type="GO" id="GO:0006355">
    <property type="term" value="P:regulation of DNA-templated transcription"/>
    <property type="evidence" value="ECO:0007669"/>
    <property type="project" value="UniProtKB-UniRule"/>
</dbReference>
<dbReference type="InterPro" id="IPR002876">
    <property type="entry name" value="Transcrip_reg_TACO1-like"/>
</dbReference>
<feature type="region of interest" description="Disordered" evidence="5">
    <location>
        <begin position="1"/>
        <end position="22"/>
    </location>
</feature>
<comment type="similarity">
    <text evidence="1 4">Belongs to the TACO1 family.</text>
</comment>
<dbReference type="EMBL" id="PCXQ01000007">
    <property type="protein sequence ID" value="PJE50388.1"/>
    <property type="molecule type" value="Genomic_DNA"/>
</dbReference>
<keyword evidence="3 4" id="KW-0804">Transcription</keyword>
<comment type="caution">
    <text evidence="8">The sequence shown here is derived from an EMBL/GenBank/DDBJ whole genome shotgun (WGS) entry which is preliminary data.</text>
</comment>
<evidence type="ECO:0000256" key="1">
    <source>
        <dbReference type="ARBA" id="ARBA00008724"/>
    </source>
</evidence>
<dbReference type="NCBIfam" id="TIGR01033">
    <property type="entry name" value="YebC/PmpR family DNA-binding transcriptional regulator"/>
    <property type="match status" value="1"/>
</dbReference>
<accession>A0A2J0Q6G1</accession>
<name>A0A2J0Q6G1_9BACT</name>
<dbReference type="PANTHER" id="PTHR12532:SF0">
    <property type="entry name" value="TRANSLATIONAL ACTIVATOR OF CYTOCHROME C OXIDASE 1"/>
    <property type="match status" value="1"/>
</dbReference>
<evidence type="ECO:0000313" key="8">
    <source>
        <dbReference type="EMBL" id="PJE50388.1"/>
    </source>
</evidence>
<dbReference type="InterPro" id="IPR026564">
    <property type="entry name" value="Transcrip_reg_TACO1-like_dom3"/>
</dbReference>
<keyword evidence="4 8" id="KW-0238">DNA-binding</keyword>
<keyword evidence="2 4" id="KW-0805">Transcription regulation</keyword>
<dbReference type="GO" id="GO:0003677">
    <property type="term" value="F:DNA binding"/>
    <property type="evidence" value="ECO:0007669"/>
    <property type="project" value="UniProtKB-UniRule"/>
</dbReference>
<dbReference type="FunFam" id="1.10.10.200:FF:000002">
    <property type="entry name" value="Probable transcriptional regulatory protein CLM62_37755"/>
    <property type="match status" value="1"/>
</dbReference>
<dbReference type="PANTHER" id="PTHR12532">
    <property type="entry name" value="TRANSLATIONAL ACTIVATOR OF CYTOCHROME C OXIDASE 1"/>
    <property type="match status" value="1"/>
</dbReference>
<protein>
    <recommendedName>
        <fullName evidence="4">Probable transcriptional regulatory protein COV29_04440</fullName>
    </recommendedName>
</protein>
<dbReference type="NCBIfam" id="NF009044">
    <property type="entry name" value="PRK12378.1"/>
    <property type="match status" value="1"/>
</dbReference>
<sequence>MSGHSKWSQIKHKKGATDQKRGQLFSKLAKKISIAAKDNPDPSTNYKLQAAIDEAKSANVPKDNIERAIKSSSEKDSAELKEVVIQAVGPESIAIIIEAITDNSNRTINEVKNILSKNNAKMAEVGSLDWMFDKLGVVKFTKENKDLNEEQELILIEAGVQDIQKNNEEISTLCQTEDLYTIKNLLIEMGIKPDYAEIEYIPKNPILMQDNSEKNKLEKLFEELNDHDDVENIYSNNG</sequence>
<evidence type="ECO:0000259" key="7">
    <source>
        <dbReference type="Pfam" id="PF20772"/>
    </source>
</evidence>
<dbReference type="Pfam" id="PF01709">
    <property type="entry name" value="Transcrip_reg"/>
    <property type="match status" value="1"/>
</dbReference>
<evidence type="ECO:0000256" key="4">
    <source>
        <dbReference type="HAMAP-Rule" id="MF_00693"/>
    </source>
</evidence>